<reference evidence="2 3" key="1">
    <citation type="submission" date="2018-11" db="EMBL/GenBank/DDBJ databases">
        <authorList>
            <consortium name="Pathogen Informatics"/>
        </authorList>
    </citation>
    <scope>NUCLEOTIDE SEQUENCE [LARGE SCALE GENOMIC DNA]</scope>
</reference>
<feature type="region of interest" description="Disordered" evidence="1">
    <location>
        <begin position="30"/>
        <end position="71"/>
    </location>
</feature>
<dbReference type="AlphaFoldDB" id="A0A3P7K8Y3"/>
<name>A0A3P7K8Y3_STRVU</name>
<accession>A0A3P7K8Y3</accession>
<sequence length="93" mass="11022">MTAKEYMQCVTAVDAVWLAELGPMFYSVKESRTSRSEKRMESVRTAETMEEEMREAQREMQRRKEESERAFKRPDSVRIVDVGRSVRSKHWGM</sequence>
<keyword evidence="3" id="KW-1185">Reference proteome</keyword>
<dbReference type="Proteomes" id="UP000270094">
    <property type="component" value="Unassembled WGS sequence"/>
</dbReference>
<evidence type="ECO:0008006" key="4">
    <source>
        <dbReference type="Google" id="ProtNLM"/>
    </source>
</evidence>
<gene>
    <name evidence="2" type="ORF">SVUK_LOCUS456</name>
</gene>
<protein>
    <recommendedName>
        <fullName evidence="4">DEAD-box helicase OB fold domain-containing protein</fullName>
    </recommendedName>
</protein>
<dbReference type="EMBL" id="UYYB01000762">
    <property type="protein sequence ID" value="VDM65458.1"/>
    <property type="molecule type" value="Genomic_DNA"/>
</dbReference>
<feature type="compositionally biased region" description="Basic and acidic residues" evidence="1">
    <location>
        <begin position="54"/>
        <end position="71"/>
    </location>
</feature>
<feature type="compositionally biased region" description="Basic and acidic residues" evidence="1">
    <location>
        <begin position="30"/>
        <end position="44"/>
    </location>
</feature>
<dbReference type="OrthoDB" id="5842088at2759"/>
<evidence type="ECO:0000313" key="2">
    <source>
        <dbReference type="EMBL" id="VDM65458.1"/>
    </source>
</evidence>
<evidence type="ECO:0000256" key="1">
    <source>
        <dbReference type="SAM" id="MobiDB-lite"/>
    </source>
</evidence>
<proteinExistence type="predicted"/>
<evidence type="ECO:0000313" key="3">
    <source>
        <dbReference type="Proteomes" id="UP000270094"/>
    </source>
</evidence>
<organism evidence="2 3">
    <name type="scientific">Strongylus vulgaris</name>
    <name type="common">Blood worm</name>
    <dbReference type="NCBI Taxonomy" id="40348"/>
    <lineage>
        <taxon>Eukaryota</taxon>
        <taxon>Metazoa</taxon>
        <taxon>Ecdysozoa</taxon>
        <taxon>Nematoda</taxon>
        <taxon>Chromadorea</taxon>
        <taxon>Rhabditida</taxon>
        <taxon>Rhabditina</taxon>
        <taxon>Rhabditomorpha</taxon>
        <taxon>Strongyloidea</taxon>
        <taxon>Strongylidae</taxon>
        <taxon>Strongylus</taxon>
    </lineage>
</organism>